<gene>
    <name evidence="8" type="ORF">AVL63_04695</name>
</gene>
<feature type="transmembrane region" description="Helical" evidence="6">
    <location>
        <begin position="103"/>
        <end position="125"/>
    </location>
</feature>
<feature type="transmembrane region" description="Helical" evidence="6">
    <location>
        <begin position="372"/>
        <end position="391"/>
    </location>
</feature>
<dbReference type="InterPro" id="IPR036259">
    <property type="entry name" value="MFS_trans_sf"/>
</dbReference>
<dbReference type="EMBL" id="LQBM01000004">
    <property type="protein sequence ID" value="KUG57824.1"/>
    <property type="molecule type" value="Genomic_DNA"/>
</dbReference>
<evidence type="ECO:0000313" key="9">
    <source>
        <dbReference type="Proteomes" id="UP000054023"/>
    </source>
</evidence>
<evidence type="ECO:0000259" key="7">
    <source>
        <dbReference type="PROSITE" id="PS50850"/>
    </source>
</evidence>
<dbReference type="CDD" id="cd17325">
    <property type="entry name" value="MFS_MdtG_SLC18_like"/>
    <property type="match status" value="1"/>
</dbReference>
<keyword evidence="5 6" id="KW-0472">Membrane</keyword>
<comment type="caution">
    <text evidence="8">The sequence shown here is derived from an EMBL/GenBank/DDBJ whole genome shotgun (WGS) entry which is preliminary data.</text>
</comment>
<organism evidence="8 9">
    <name type="scientific">Nesterenkonia jeotgali</name>
    <dbReference type="NCBI Taxonomy" id="317018"/>
    <lineage>
        <taxon>Bacteria</taxon>
        <taxon>Bacillati</taxon>
        <taxon>Actinomycetota</taxon>
        <taxon>Actinomycetes</taxon>
        <taxon>Micrococcales</taxon>
        <taxon>Micrococcaceae</taxon>
        <taxon>Nesterenkonia</taxon>
    </lineage>
</organism>
<dbReference type="GO" id="GO:0005886">
    <property type="term" value="C:plasma membrane"/>
    <property type="evidence" value="ECO:0007669"/>
    <property type="project" value="UniProtKB-SubCell"/>
</dbReference>
<dbReference type="AlphaFoldDB" id="A0A0W8IDG2"/>
<feature type="transmembrane region" description="Helical" evidence="6">
    <location>
        <begin position="137"/>
        <end position="161"/>
    </location>
</feature>
<feature type="domain" description="Major facilitator superfamily (MFS) profile" evidence="7">
    <location>
        <begin position="12"/>
        <end position="399"/>
    </location>
</feature>
<feature type="transmembrane region" description="Helical" evidence="6">
    <location>
        <begin position="256"/>
        <end position="275"/>
    </location>
</feature>
<evidence type="ECO:0000256" key="2">
    <source>
        <dbReference type="ARBA" id="ARBA00022448"/>
    </source>
</evidence>
<dbReference type="RefSeq" id="WP_058889059.1">
    <property type="nucleotide sequence ID" value="NZ_LQBM01000004.1"/>
</dbReference>
<evidence type="ECO:0000256" key="3">
    <source>
        <dbReference type="ARBA" id="ARBA00022692"/>
    </source>
</evidence>
<dbReference type="Gene3D" id="1.20.1250.20">
    <property type="entry name" value="MFS general substrate transporter like domains"/>
    <property type="match status" value="1"/>
</dbReference>
<dbReference type="InterPro" id="IPR001958">
    <property type="entry name" value="Tet-R_TetA/multi-R_MdtG-like"/>
</dbReference>
<reference evidence="9" key="1">
    <citation type="submission" date="2015-12" db="EMBL/GenBank/DDBJ databases">
        <authorList>
            <person name="Nair G.R."/>
            <person name="Kaur G."/>
            <person name="Mayilraj S."/>
        </authorList>
    </citation>
    <scope>NUCLEOTIDE SEQUENCE [LARGE SCALE GENOMIC DNA]</scope>
    <source>
        <strain evidence="9">CD08_7</strain>
    </source>
</reference>
<dbReference type="PANTHER" id="PTHR23506:SF23">
    <property type="entry name" value="GH10249P"/>
    <property type="match status" value="1"/>
</dbReference>
<accession>A0A0W8IDG2</accession>
<sequence length="410" mass="42732">MTRDAKIGIPPELKVMILSAFVIAIGFGIVAPILPQYASDFGVSAMAVSAVVSAFGLFRLLFAPASGKLTQWLGETPVYVIGLLIVAVSMIATAYAPTYELLLLFRALGGIGSTFFTVSAMTFLARKSPPTIRGRVSGAYASAFLIGNVAGPLVGSGLLVFGQRVPFLVYGAALVVAAGIVFVMLRQSRLEDRGRKEEREKATLAEAWQHRGYRAALTAGFANGWATFGLRNSIVPLFAASAFVGSGWFLDSSQLAGVALATFAAGNVAAVLIFSRRSDRFGRRRPIILGLMISAVATGLLGLAPSPLVLLLLSVIAGAGTGLMNPAQQAAIADIVGSGRNGGSVVSTFQMTQDLGSIVGPLLAGFLVDQLGYAWAFGVTGVILMFGALAWTQAPETLESQEEPVAPAQT</sequence>
<dbReference type="InterPro" id="IPR050930">
    <property type="entry name" value="MFS_Vesicular_Transporter"/>
</dbReference>
<dbReference type="SUPFAM" id="SSF103473">
    <property type="entry name" value="MFS general substrate transporter"/>
    <property type="match status" value="1"/>
</dbReference>
<feature type="transmembrane region" description="Helical" evidence="6">
    <location>
        <begin position="233"/>
        <end position="250"/>
    </location>
</feature>
<dbReference type="Pfam" id="PF07690">
    <property type="entry name" value="MFS_1"/>
    <property type="match status" value="2"/>
</dbReference>
<evidence type="ECO:0000256" key="4">
    <source>
        <dbReference type="ARBA" id="ARBA00022989"/>
    </source>
</evidence>
<name>A0A0W8IDG2_9MICC</name>
<evidence type="ECO:0000256" key="6">
    <source>
        <dbReference type="SAM" id="Phobius"/>
    </source>
</evidence>
<evidence type="ECO:0000256" key="5">
    <source>
        <dbReference type="ARBA" id="ARBA00023136"/>
    </source>
</evidence>
<comment type="subcellular location">
    <subcellularLocation>
        <location evidence="1">Cell membrane</location>
        <topology evidence="1">Multi-pass membrane protein</topology>
    </subcellularLocation>
</comment>
<feature type="transmembrane region" description="Helical" evidence="6">
    <location>
        <begin position="77"/>
        <end position="97"/>
    </location>
</feature>
<proteinExistence type="predicted"/>
<feature type="transmembrane region" description="Helical" evidence="6">
    <location>
        <begin position="41"/>
        <end position="65"/>
    </location>
</feature>
<dbReference type="InterPro" id="IPR020846">
    <property type="entry name" value="MFS_dom"/>
</dbReference>
<keyword evidence="4 6" id="KW-1133">Transmembrane helix</keyword>
<feature type="transmembrane region" description="Helical" evidence="6">
    <location>
        <begin position="12"/>
        <end position="35"/>
    </location>
</feature>
<dbReference type="Proteomes" id="UP000054023">
    <property type="component" value="Unassembled WGS sequence"/>
</dbReference>
<protein>
    <submittedName>
        <fullName evidence="8">Arabinose ABC transporter permease</fullName>
    </submittedName>
</protein>
<dbReference type="PRINTS" id="PR01035">
    <property type="entry name" value="TCRTETA"/>
</dbReference>
<keyword evidence="9" id="KW-1185">Reference proteome</keyword>
<dbReference type="PANTHER" id="PTHR23506">
    <property type="entry name" value="GH10249P"/>
    <property type="match status" value="1"/>
</dbReference>
<feature type="transmembrane region" description="Helical" evidence="6">
    <location>
        <begin position="167"/>
        <end position="185"/>
    </location>
</feature>
<evidence type="ECO:0000256" key="1">
    <source>
        <dbReference type="ARBA" id="ARBA00004651"/>
    </source>
</evidence>
<dbReference type="Gene3D" id="1.20.1720.10">
    <property type="entry name" value="Multidrug resistance protein D"/>
    <property type="match status" value="1"/>
</dbReference>
<dbReference type="STRING" id="317018.AVL63_04695"/>
<keyword evidence="3 6" id="KW-0812">Transmembrane</keyword>
<evidence type="ECO:0000313" key="8">
    <source>
        <dbReference type="EMBL" id="KUG57824.1"/>
    </source>
</evidence>
<dbReference type="PROSITE" id="PS50850">
    <property type="entry name" value="MFS"/>
    <property type="match status" value="1"/>
</dbReference>
<keyword evidence="2" id="KW-0813">Transport</keyword>
<dbReference type="InterPro" id="IPR011701">
    <property type="entry name" value="MFS"/>
</dbReference>
<dbReference type="GO" id="GO:0022857">
    <property type="term" value="F:transmembrane transporter activity"/>
    <property type="evidence" value="ECO:0007669"/>
    <property type="project" value="InterPro"/>
</dbReference>
<dbReference type="OrthoDB" id="9793283at2"/>
<feature type="transmembrane region" description="Helical" evidence="6">
    <location>
        <begin position="287"/>
        <end position="316"/>
    </location>
</feature>